<feature type="region of interest" description="Disordered" evidence="1">
    <location>
        <begin position="557"/>
        <end position="578"/>
    </location>
</feature>
<dbReference type="RefSeq" id="WP_236022960.1">
    <property type="nucleotide sequence ID" value="NZ_BNJJ01000009.1"/>
</dbReference>
<keyword evidence="4" id="KW-1185">Reference proteome</keyword>
<dbReference type="InterPro" id="IPR001646">
    <property type="entry name" value="5peptide_repeat"/>
</dbReference>
<dbReference type="SUPFAM" id="SSF141571">
    <property type="entry name" value="Pentapeptide repeat-like"/>
    <property type="match status" value="2"/>
</dbReference>
<proteinExistence type="predicted"/>
<evidence type="ECO:0000313" key="3">
    <source>
        <dbReference type="EMBL" id="GHO85599.1"/>
    </source>
</evidence>
<reference evidence="3 4" key="1">
    <citation type="journal article" date="2021" name="Int. J. Syst. Evol. Microbiol.">
        <title>Reticulibacter mediterranei gen. nov., sp. nov., within the new family Reticulibacteraceae fam. nov., and Ktedonospora formicarum gen. nov., sp. nov., Ktedonobacter robiniae sp. nov., Dictyobacter formicarum sp. nov. and Dictyobacter arantiisoli sp. nov., belonging to the class Ktedonobacteria.</title>
        <authorList>
            <person name="Yabe S."/>
            <person name="Zheng Y."/>
            <person name="Wang C.M."/>
            <person name="Sakai Y."/>
            <person name="Abe K."/>
            <person name="Yokota A."/>
            <person name="Donadio S."/>
            <person name="Cavaletti L."/>
            <person name="Monciardini P."/>
        </authorList>
    </citation>
    <scope>NUCLEOTIDE SEQUENCE [LARGE SCALE GENOMIC DNA]</scope>
    <source>
        <strain evidence="3 4">SOSP1-9</strain>
    </source>
</reference>
<dbReference type="Pfam" id="PF00805">
    <property type="entry name" value="Pentapeptide"/>
    <property type="match status" value="5"/>
</dbReference>
<dbReference type="PANTHER" id="PTHR14136">
    <property type="entry name" value="BTB_POZ DOMAIN-CONTAINING PROTEIN KCTD9"/>
    <property type="match status" value="1"/>
</dbReference>
<keyword evidence="2" id="KW-0812">Transmembrane</keyword>
<comment type="caution">
    <text evidence="3">The sequence shown here is derived from an EMBL/GenBank/DDBJ whole genome shotgun (WGS) entry which is preliminary data.</text>
</comment>
<organism evidence="3 4">
    <name type="scientific">Dictyobacter formicarum</name>
    <dbReference type="NCBI Taxonomy" id="2778368"/>
    <lineage>
        <taxon>Bacteria</taxon>
        <taxon>Bacillati</taxon>
        <taxon>Chloroflexota</taxon>
        <taxon>Ktedonobacteria</taxon>
        <taxon>Ktedonobacterales</taxon>
        <taxon>Dictyobacteraceae</taxon>
        <taxon>Dictyobacter</taxon>
    </lineage>
</organism>
<evidence type="ECO:0008006" key="5">
    <source>
        <dbReference type="Google" id="ProtNLM"/>
    </source>
</evidence>
<dbReference type="PANTHER" id="PTHR14136:SF17">
    <property type="entry name" value="BTB_POZ DOMAIN-CONTAINING PROTEIN KCTD9"/>
    <property type="match status" value="1"/>
</dbReference>
<keyword evidence="2" id="KW-1133">Transmembrane helix</keyword>
<dbReference type="EMBL" id="BNJJ01000009">
    <property type="protein sequence ID" value="GHO85599.1"/>
    <property type="molecule type" value="Genomic_DNA"/>
</dbReference>
<protein>
    <recommendedName>
        <fullName evidence="5">Pentapeptide repeat-containing protein</fullName>
    </recommendedName>
</protein>
<evidence type="ECO:0000313" key="4">
    <source>
        <dbReference type="Proteomes" id="UP000635565"/>
    </source>
</evidence>
<dbReference type="Gene3D" id="2.160.20.80">
    <property type="entry name" value="E3 ubiquitin-protein ligase SopA"/>
    <property type="match status" value="3"/>
</dbReference>
<gene>
    <name evidence="3" type="ORF">KSZ_36050</name>
</gene>
<dbReference type="Proteomes" id="UP000635565">
    <property type="component" value="Unassembled WGS sequence"/>
</dbReference>
<evidence type="ECO:0000256" key="1">
    <source>
        <dbReference type="SAM" id="MobiDB-lite"/>
    </source>
</evidence>
<dbReference type="InterPro" id="IPR051082">
    <property type="entry name" value="Pentapeptide-BTB/POZ_domain"/>
</dbReference>
<evidence type="ECO:0000256" key="2">
    <source>
        <dbReference type="SAM" id="Phobius"/>
    </source>
</evidence>
<accession>A0ABQ3VIT4</accession>
<sequence>MHWYKSKQWRISTIIIGVWLLLIFIVCTQGSPVHAQDKKSSFIELGTATVQATPTEDPTVTALNKEKLAQEVKQLENQNEPDSLSWVRTNASIFLSTFVVVIGGLVGLWRWRADRKEAQDKDLEDRKADREKRAEERFQSAVIGLGDEKEGAQIGAAILLRTFLRKGYEQFYVQTFDLAVAHLRLQRTSNPQQNIDTPPLTTLSQALIMVFKEAYPLARSQMEGENKLLDASYIQLDNANLGAADLQRALLQQASMRNIKLYFATLNQAILFKANLSGADIQNSDLSEARLALANLSRATLFQVKLREADLLEANLSEADLRGADLRHAFCPRANLSKANLSKASSHMGDQSEGSLSKDSYKNADLRNADLSDADLSEADLSEADLSGADLSGATLSACKLIKAQFCLAMFFKGELQTITNDVSEAKLKAGKARFRGIEVLRVKLSGAHMKGADLTGARLIRTDLRNADLSDARFNSAEFISVDLSGARLNGTNIEEALSWENSNLRDVKGLTKEQLVICKAKGAIIDEDETTCLSQTTDLHSTSSQNDAIQTPPIQVKSLTSNPDNNNLSSSISDPE</sequence>
<keyword evidence="2" id="KW-0472">Membrane</keyword>
<feature type="transmembrane region" description="Helical" evidence="2">
    <location>
        <begin position="91"/>
        <end position="111"/>
    </location>
</feature>
<name>A0ABQ3VIT4_9CHLR</name>